<dbReference type="SUPFAM" id="SSF53335">
    <property type="entry name" value="S-adenosyl-L-methionine-dependent methyltransferases"/>
    <property type="match status" value="1"/>
</dbReference>
<dbReference type="InterPro" id="IPR029063">
    <property type="entry name" value="SAM-dependent_MTases_sf"/>
</dbReference>
<dbReference type="GO" id="GO:0008168">
    <property type="term" value="F:methyltransferase activity"/>
    <property type="evidence" value="ECO:0007669"/>
    <property type="project" value="UniProtKB-KW"/>
</dbReference>
<dbReference type="InterPro" id="IPR000551">
    <property type="entry name" value="MerR-type_HTH_dom"/>
</dbReference>
<dbReference type="Pfam" id="PF13649">
    <property type="entry name" value="Methyltransf_25"/>
    <property type="match status" value="1"/>
</dbReference>
<evidence type="ECO:0000259" key="5">
    <source>
        <dbReference type="PROSITE" id="PS50937"/>
    </source>
</evidence>
<keyword evidence="1" id="KW-0678">Repressor</keyword>
<sequence>MYIKELAQRLGVTTRTIRFYEEKGLIKPRKNAENQYRTFSEQDAWRIQTILCLREVDMPIHEIKSALSYLDQGDHEEVIYYLQLQRAAMFADMTRIKDRLSTLDQMITEYHSEPVATWEKLWALTEKSKLKQEKRNAWVDRWHFDRQANQYDIQVQSESADFHVHQDYDQALDQIACSIQPLADEIGLDIGIGTGNLTLRLIPSDCEMKGVDQSVEMLKICKEKLPDIETRIGNFLAIPYPDQSFDFIVTSYALHHLTDEQKLLALTEMKRVLKPTGRIGILDLMFTDEAERIAYLEGWKQKERFDVISTIEDEYYADKSRLVSWLDEHGYQVDTEKINDILHCITAVRLD</sequence>
<keyword evidence="4" id="KW-0804">Transcription</keyword>
<dbReference type="PRINTS" id="PR00040">
    <property type="entry name" value="HTHMERR"/>
</dbReference>
<comment type="caution">
    <text evidence="6">The sequence shown here is derived from an EMBL/GenBank/DDBJ whole genome shotgun (WGS) entry which is preliminary data.</text>
</comment>
<dbReference type="InterPro" id="IPR009061">
    <property type="entry name" value="DNA-bd_dom_put_sf"/>
</dbReference>
<dbReference type="GO" id="GO:0003700">
    <property type="term" value="F:DNA-binding transcription factor activity"/>
    <property type="evidence" value="ECO:0007669"/>
    <property type="project" value="InterPro"/>
</dbReference>
<reference evidence="6" key="1">
    <citation type="submission" date="2020-09" db="EMBL/GenBank/DDBJ databases">
        <title>A novel bacterium of genus Hazenella, isolated from South China Sea.</title>
        <authorList>
            <person name="Huang H."/>
            <person name="Mo K."/>
            <person name="Hu Y."/>
        </authorList>
    </citation>
    <scope>NUCLEOTIDE SEQUENCE</scope>
    <source>
        <strain evidence="6">IB182357</strain>
    </source>
</reference>
<dbReference type="GO" id="GO:0032259">
    <property type="term" value="P:methylation"/>
    <property type="evidence" value="ECO:0007669"/>
    <property type="project" value="UniProtKB-KW"/>
</dbReference>
<dbReference type="CDD" id="cd02440">
    <property type="entry name" value="AdoMet_MTases"/>
    <property type="match status" value="1"/>
</dbReference>
<keyword evidence="2" id="KW-0805">Transcription regulation</keyword>
<dbReference type="PANTHER" id="PTHR30204:SF69">
    <property type="entry name" value="MERR-FAMILY TRANSCRIPTIONAL REGULATOR"/>
    <property type="match status" value="1"/>
</dbReference>
<feature type="domain" description="HTH merR-type" evidence="5">
    <location>
        <begin position="1"/>
        <end position="69"/>
    </location>
</feature>
<proteinExistence type="predicted"/>
<evidence type="ECO:0000256" key="1">
    <source>
        <dbReference type="ARBA" id="ARBA00022491"/>
    </source>
</evidence>
<evidence type="ECO:0000256" key="2">
    <source>
        <dbReference type="ARBA" id="ARBA00023015"/>
    </source>
</evidence>
<protein>
    <submittedName>
        <fullName evidence="6">Methyltransferase domain-containing protein</fullName>
    </submittedName>
</protein>
<dbReference type="SUPFAM" id="SSF46955">
    <property type="entry name" value="Putative DNA-binding domain"/>
    <property type="match status" value="1"/>
</dbReference>
<dbReference type="AlphaFoldDB" id="A0A926RWY6"/>
<dbReference type="RefSeq" id="WP_191141807.1">
    <property type="nucleotide sequence ID" value="NZ_JACXAH010000008.1"/>
</dbReference>
<dbReference type="InterPro" id="IPR047057">
    <property type="entry name" value="MerR_fam"/>
</dbReference>
<accession>A0A926RWY6</accession>
<dbReference type="CDD" id="cd00592">
    <property type="entry name" value="HTH_MerR-like"/>
    <property type="match status" value="1"/>
</dbReference>
<keyword evidence="6" id="KW-0489">Methyltransferase</keyword>
<keyword evidence="6" id="KW-0808">Transferase</keyword>
<evidence type="ECO:0000313" key="6">
    <source>
        <dbReference type="EMBL" id="MBD1372001.1"/>
    </source>
</evidence>
<evidence type="ECO:0000313" key="7">
    <source>
        <dbReference type="Proteomes" id="UP000661691"/>
    </source>
</evidence>
<dbReference type="PANTHER" id="PTHR30204">
    <property type="entry name" value="REDOX-CYCLING DRUG-SENSING TRANSCRIPTIONAL ACTIVATOR SOXR"/>
    <property type="match status" value="1"/>
</dbReference>
<dbReference type="SMART" id="SM00422">
    <property type="entry name" value="HTH_MERR"/>
    <property type="match status" value="1"/>
</dbReference>
<dbReference type="Pfam" id="PF13411">
    <property type="entry name" value="MerR_1"/>
    <property type="match status" value="1"/>
</dbReference>
<dbReference type="Gene3D" id="3.40.50.150">
    <property type="entry name" value="Vaccinia Virus protein VP39"/>
    <property type="match status" value="1"/>
</dbReference>
<dbReference type="Proteomes" id="UP000661691">
    <property type="component" value="Unassembled WGS sequence"/>
</dbReference>
<keyword evidence="7" id="KW-1185">Reference proteome</keyword>
<organism evidence="6 7">
    <name type="scientific">Polycladospora coralii</name>
    <dbReference type="NCBI Taxonomy" id="2771432"/>
    <lineage>
        <taxon>Bacteria</taxon>
        <taxon>Bacillati</taxon>
        <taxon>Bacillota</taxon>
        <taxon>Bacilli</taxon>
        <taxon>Bacillales</taxon>
        <taxon>Thermoactinomycetaceae</taxon>
        <taxon>Polycladospora</taxon>
    </lineage>
</organism>
<dbReference type="GO" id="GO:0003677">
    <property type="term" value="F:DNA binding"/>
    <property type="evidence" value="ECO:0007669"/>
    <property type="project" value="UniProtKB-KW"/>
</dbReference>
<gene>
    <name evidence="6" type="ORF">IC620_06460</name>
</gene>
<keyword evidence="3" id="KW-0238">DNA-binding</keyword>
<evidence type="ECO:0000256" key="4">
    <source>
        <dbReference type="ARBA" id="ARBA00023163"/>
    </source>
</evidence>
<dbReference type="PROSITE" id="PS50937">
    <property type="entry name" value="HTH_MERR_2"/>
    <property type="match status" value="1"/>
</dbReference>
<dbReference type="InterPro" id="IPR041698">
    <property type="entry name" value="Methyltransf_25"/>
</dbReference>
<dbReference type="Gene3D" id="1.10.1660.10">
    <property type="match status" value="1"/>
</dbReference>
<dbReference type="EMBL" id="JACXAH010000008">
    <property type="protein sequence ID" value="MBD1372001.1"/>
    <property type="molecule type" value="Genomic_DNA"/>
</dbReference>
<evidence type="ECO:0000256" key="3">
    <source>
        <dbReference type="ARBA" id="ARBA00023125"/>
    </source>
</evidence>
<name>A0A926RWY6_9BACL</name>